<feature type="compositionally biased region" description="Low complexity" evidence="5">
    <location>
        <begin position="336"/>
        <end position="378"/>
    </location>
</feature>
<feature type="region of interest" description="Disordered" evidence="5">
    <location>
        <begin position="243"/>
        <end position="314"/>
    </location>
</feature>
<evidence type="ECO:0000313" key="7">
    <source>
        <dbReference type="EMBL" id="KAB8346156.1"/>
    </source>
</evidence>
<feature type="compositionally biased region" description="Basic residues" evidence="5">
    <location>
        <begin position="432"/>
        <end position="442"/>
    </location>
</feature>
<evidence type="ECO:0000256" key="1">
    <source>
        <dbReference type="ARBA" id="ARBA00004141"/>
    </source>
</evidence>
<evidence type="ECO:0000256" key="2">
    <source>
        <dbReference type="ARBA" id="ARBA00022692"/>
    </source>
</evidence>
<feature type="region of interest" description="Disordered" evidence="5">
    <location>
        <begin position="336"/>
        <end position="442"/>
    </location>
</feature>
<organism evidence="7 8">
    <name type="scientific">Carpinus fangiana</name>
    <dbReference type="NCBI Taxonomy" id="176857"/>
    <lineage>
        <taxon>Eukaryota</taxon>
        <taxon>Viridiplantae</taxon>
        <taxon>Streptophyta</taxon>
        <taxon>Embryophyta</taxon>
        <taxon>Tracheophyta</taxon>
        <taxon>Spermatophyta</taxon>
        <taxon>Magnoliopsida</taxon>
        <taxon>eudicotyledons</taxon>
        <taxon>Gunneridae</taxon>
        <taxon>Pentapetalae</taxon>
        <taxon>rosids</taxon>
        <taxon>fabids</taxon>
        <taxon>Fagales</taxon>
        <taxon>Betulaceae</taxon>
        <taxon>Carpinus</taxon>
    </lineage>
</organism>
<feature type="transmembrane region" description="Helical" evidence="6">
    <location>
        <begin position="218"/>
        <end position="239"/>
    </location>
</feature>
<evidence type="ECO:0000256" key="6">
    <source>
        <dbReference type="SAM" id="Phobius"/>
    </source>
</evidence>
<keyword evidence="8" id="KW-1185">Reference proteome</keyword>
<protein>
    <recommendedName>
        <fullName evidence="9">Major facilitator superfamily (MFS) profile domain-containing protein</fullName>
    </recommendedName>
</protein>
<feature type="compositionally biased region" description="Low complexity" evidence="5">
    <location>
        <begin position="385"/>
        <end position="400"/>
    </location>
</feature>
<reference evidence="7 8" key="1">
    <citation type="submission" date="2019-06" db="EMBL/GenBank/DDBJ databases">
        <title>A chromosomal-level reference genome of Carpinus fangiana (Coryloideae, Betulaceae).</title>
        <authorList>
            <person name="Yang X."/>
            <person name="Wang Z."/>
            <person name="Zhang L."/>
            <person name="Hao G."/>
            <person name="Liu J."/>
            <person name="Yang Y."/>
        </authorList>
    </citation>
    <scope>NUCLEOTIDE SEQUENCE [LARGE SCALE GENOMIC DNA]</scope>
    <source>
        <strain evidence="7">Cfa_2016G</strain>
        <tissue evidence="7">Leaf</tissue>
    </source>
</reference>
<feature type="region of interest" description="Disordered" evidence="5">
    <location>
        <begin position="1"/>
        <end position="51"/>
    </location>
</feature>
<dbReference type="SUPFAM" id="SSF103473">
    <property type="entry name" value="MFS general substrate transporter"/>
    <property type="match status" value="1"/>
</dbReference>
<feature type="compositionally biased region" description="Low complexity" evidence="5">
    <location>
        <begin position="411"/>
        <end position="431"/>
    </location>
</feature>
<name>A0A5N6KUH8_9ROSI</name>
<feature type="transmembrane region" description="Helical" evidence="6">
    <location>
        <begin position="128"/>
        <end position="147"/>
    </location>
</feature>
<dbReference type="GO" id="GO:0022857">
    <property type="term" value="F:transmembrane transporter activity"/>
    <property type="evidence" value="ECO:0007669"/>
    <property type="project" value="TreeGrafter"/>
</dbReference>
<accession>A0A5N6KUH8</accession>
<dbReference type="EMBL" id="VIBQ01000013">
    <property type="protein sequence ID" value="KAB8346156.1"/>
    <property type="molecule type" value="Genomic_DNA"/>
</dbReference>
<keyword evidence="2 6" id="KW-0812">Transmembrane</keyword>
<dbReference type="OrthoDB" id="4050368at2759"/>
<feature type="transmembrane region" description="Helical" evidence="6">
    <location>
        <begin position="194"/>
        <end position="212"/>
    </location>
</feature>
<dbReference type="Proteomes" id="UP000327013">
    <property type="component" value="Unassembled WGS sequence"/>
</dbReference>
<dbReference type="PANTHER" id="PTHR23502:SF45">
    <property type="entry name" value="MAJOR FACILITATOR SUPERFAMILY (MFS) PROFILE DOMAIN-CONTAINING PROTEIN"/>
    <property type="match status" value="1"/>
</dbReference>
<feature type="compositionally biased region" description="Low complexity" evidence="5">
    <location>
        <begin position="286"/>
        <end position="314"/>
    </location>
</feature>
<feature type="compositionally biased region" description="Polar residues" evidence="5">
    <location>
        <begin position="18"/>
        <end position="34"/>
    </location>
</feature>
<dbReference type="InterPro" id="IPR036259">
    <property type="entry name" value="MFS_trans_sf"/>
</dbReference>
<keyword evidence="3 6" id="KW-1133">Transmembrane helix</keyword>
<evidence type="ECO:0000256" key="4">
    <source>
        <dbReference type="ARBA" id="ARBA00023136"/>
    </source>
</evidence>
<dbReference type="PANTHER" id="PTHR23502">
    <property type="entry name" value="MAJOR FACILITATOR SUPERFAMILY"/>
    <property type="match status" value="1"/>
</dbReference>
<proteinExistence type="predicted"/>
<comment type="subcellular location">
    <subcellularLocation>
        <location evidence="1">Membrane</location>
        <topology evidence="1">Multi-pass membrane protein</topology>
    </subcellularLocation>
</comment>
<gene>
    <name evidence="7" type="ORF">FH972_023202</name>
</gene>
<evidence type="ECO:0000313" key="8">
    <source>
        <dbReference type="Proteomes" id="UP000327013"/>
    </source>
</evidence>
<evidence type="ECO:0008006" key="9">
    <source>
        <dbReference type="Google" id="ProtNLM"/>
    </source>
</evidence>
<feature type="compositionally biased region" description="Acidic residues" evidence="5">
    <location>
        <begin position="35"/>
        <end position="44"/>
    </location>
</feature>
<evidence type="ECO:0000256" key="5">
    <source>
        <dbReference type="SAM" id="MobiDB-lite"/>
    </source>
</evidence>
<dbReference type="GO" id="GO:0005886">
    <property type="term" value="C:plasma membrane"/>
    <property type="evidence" value="ECO:0007669"/>
    <property type="project" value="TreeGrafter"/>
</dbReference>
<dbReference type="Gene3D" id="1.20.1720.10">
    <property type="entry name" value="Multidrug resistance protein D"/>
    <property type="match status" value="1"/>
</dbReference>
<keyword evidence="4 6" id="KW-0472">Membrane</keyword>
<evidence type="ECO:0000256" key="3">
    <source>
        <dbReference type="ARBA" id="ARBA00022989"/>
    </source>
</evidence>
<feature type="transmembrane region" description="Helical" evidence="6">
    <location>
        <begin position="167"/>
        <end position="187"/>
    </location>
</feature>
<dbReference type="AlphaFoldDB" id="A0A5N6KUH8"/>
<comment type="caution">
    <text evidence="7">The sequence shown here is derived from an EMBL/GenBank/DDBJ whole genome shotgun (WGS) entry which is preliminary data.</text>
</comment>
<sequence>MASRSENVAPNEVPEAGNLSSNAFSEKPQQSDMAQEQEEYLDQQDPEKAARPSNMFKIGRIVGGVHAKELQDDDSVADARRPLEEVDFDLPLTYTKNYSEDGKDYIVLSFAPGDPENPHNWSPKRKGFIVAQLVGMTLFIGLATTAYSSGINSMVADLGVSNILGQLGLFTFNFTCALAPMFLAPFCELVGRKIVYVGAYACFILMFIGLALGKNIATILVCRALLGLFGCVGTILVGGKKPAAASSSRSAPRCSAKRPATTATAPTKSCKPRPSATCCTRRPSKPSRCWPRSPSSSPLASGSPSPGSSPSSSCPSSPSPSASCAAGPLASPACPTSAYASASPSATPPTSSKSANTSPSARTAAAPSCPRTACTAPCGAPPGCPSGCSSTPSRSTASCRGSRPRWPSRPSPSASSSSSRAATPSPPTATARTRRRRLPGRA</sequence>
<feature type="compositionally biased region" description="Low complexity" evidence="5">
    <location>
        <begin position="243"/>
        <end position="268"/>
    </location>
</feature>